<name>A0A543KM63_9MICO</name>
<keyword evidence="3" id="KW-1185">Reference proteome</keyword>
<dbReference type="InterPro" id="IPR011335">
    <property type="entry name" value="Restrct_endonuc-II-like"/>
</dbReference>
<proteinExistence type="predicted"/>
<accession>A0A543KM63</accession>
<dbReference type="InterPro" id="IPR007569">
    <property type="entry name" value="DUF559"/>
</dbReference>
<evidence type="ECO:0000259" key="1">
    <source>
        <dbReference type="Pfam" id="PF04480"/>
    </source>
</evidence>
<evidence type="ECO:0000313" key="2">
    <source>
        <dbReference type="EMBL" id="TQM96141.1"/>
    </source>
</evidence>
<dbReference type="Gene3D" id="3.40.960.10">
    <property type="entry name" value="VSR Endonuclease"/>
    <property type="match status" value="1"/>
</dbReference>
<reference evidence="2 3" key="1">
    <citation type="submission" date="2019-06" db="EMBL/GenBank/DDBJ databases">
        <title>Sequencing the genomes of 1000 actinobacteria strains.</title>
        <authorList>
            <person name="Klenk H.-P."/>
        </authorList>
    </citation>
    <scope>NUCLEOTIDE SEQUENCE [LARGE SCALE GENOMIC DNA]</scope>
    <source>
        <strain evidence="2 3">DSM 12362</strain>
    </source>
</reference>
<comment type="caution">
    <text evidence="2">The sequence shown here is derived from an EMBL/GenBank/DDBJ whole genome shotgun (WGS) entry which is preliminary data.</text>
</comment>
<protein>
    <submittedName>
        <fullName evidence="2">Uncharacterized protein DUF559</fullName>
    </submittedName>
</protein>
<dbReference type="OrthoDB" id="3173471at2"/>
<dbReference type="AlphaFoldDB" id="A0A543KM63"/>
<gene>
    <name evidence="2" type="ORF">FB476_1004</name>
</gene>
<dbReference type="Proteomes" id="UP000315133">
    <property type="component" value="Unassembled WGS sequence"/>
</dbReference>
<sequence length="338" mass="36464">MDNFCAGRGPSVTVVGMSASLPADSPAPRAASPFAPDRPFLRQDGLERGMTKHALDGPTFSKLFGSVRVAAHVDLTPLVRARSAVLVVPAGVVSHHTAAALWGGVVPDTTVTHVSVGKASQRRAREALHCHVRPALRHTRLHGLAITTPAQTFVDMAASLDLVDLVVLGDSLITKGVVRLDELLDATEAATGRGAALAREAAGLVRAGAESPMETRVRLLLHFAGLPEPVCQLGLDDGRIRLDLAWPVLRLAVEYDGRQHAEDARQWGRDLARREWLDANGWRLLVLRAQDVFDDPWATARRVGEALAARGYEKELPADPPVAFATHFPGRPWKRAKV</sequence>
<dbReference type="Pfam" id="PF04480">
    <property type="entry name" value="DUF559"/>
    <property type="match status" value="1"/>
</dbReference>
<dbReference type="SUPFAM" id="SSF52980">
    <property type="entry name" value="Restriction endonuclease-like"/>
    <property type="match status" value="1"/>
</dbReference>
<organism evidence="2 3">
    <name type="scientific">Ornithinimicrobium humiphilum</name>
    <dbReference type="NCBI Taxonomy" id="125288"/>
    <lineage>
        <taxon>Bacteria</taxon>
        <taxon>Bacillati</taxon>
        <taxon>Actinomycetota</taxon>
        <taxon>Actinomycetes</taxon>
        <taxon>Micrococcales</taxon>
        <taxon>Ornithinimicrobiaceae</taxon>
        <taxon>Ornithinimicrobium</taxon>
    </lineage>
</organism>
<evidence type="ECO:0000313" key="3">
    <source>
        <dbReference type="Proteomes" id="UP000315133"/>
    </source>
</evidence>
<dbReference type="EMBL" id="VFPU01000001">
    <property type="protein sequence ID" value="TQM96141.1"/>
    <property type="molecule type" value="Genomic_DNA"/>
</dbReference>
<feature type="domain" description="DUF559" evidence="1">
    <location>
        <begin position="246"/>
        <end position="303"/>
    </location>
</feature>